<keyword evidence="2" id="KW-1133">Transmembrane helix</keyword>
<feature type="transmembrane region" description="Helical" evidence="2">
    <location>
        <begin position="93"/>
        <end position="116"/>
    </location>
</feature>
<keyword evidence="2" id="KW-0812">Transmembrane</keyword>
<sequence>MPGAEKATARTVAVIVLILLAGVALRGHLPGAEPAADEPAEPGAGPLIAVVVMLALSVAVIAVSIISQSRRTVTPPDPSGDLGRGRDGDGSRWTWRMVLVVAAALMLWLLVVLALMRVSGWLEVAVDQPDAATPAQDPPRAGTDPGPPPPEPEPAPSTSALDYLAAAAAVLVVLSVVGAMVGRHRRRRPLPAVTAAADAAAPPVSRTESLARAAERGLIAIGDLNREPREAIIACYAAMERELGRSPGAMPLDSDTPSEVLARAVDVKLLHGDSAAELVDLFEEARFSVHVMGEEHREAAVRVLQLVLRELQDAT</sequence>
<feature type="region of interest" description="Disordered" evidence="1">
    <location>
        <begin position="130"/>
        <end position="158"/>
    </location>
</feature>
<feature type="compositionally biased region" description="Pro residues" evidence="1">
    <location>
        <begin position="145"/>
        <end position="155"/>
    </location>
</feature>
<feature type="transmembrane region" description="Helical" evidence="2">
    <location>
        <begin position="163"/>
        <end position="181"/>
    </location>
</feature>
<dbReference type="AlphaFoldDB" id="A0A6S6P3B5"/>
<feature type="transmembrane region" description="Helical" evidence="2">
    <location>
        <begin position="45"/>
        <end position="66"/>
    </location>
</feature>
<dbReference type="Proteomes" id="UP000515734">
    <property type="component" value="Chromosome"/>
</dbReference>
<evidence type="ECO:0000256" key="1">
    <source>
        <dbReference type="SAM" id="MobiDB-lite"/>
    </source>
</evidence>
<name>A0A6S6P3B5_9MYCO</name>
<dbReference type="InterPro" id="IPR025403">
    <property type="entry name" value="TgpA-like_C"/>
</dbReference>
<dbReference type="Pfam" id="PF13559">
    <property type="entry name" value="DUF4129"/>
    <property type="match status" value="1"/>
</dbReference>
<organism evidence="4 5">
    <name type="scientific">Mycolicibacterium litorale</name>
    <dbReference type="NCBI Taxonomy" id="758802"/>
    <lineage>
        <taxon>Bacteria</taxon>
        <taxon>Bacillati</taxon>
        <taxon>Actinomycetota</taxon>
        <taxon>Actinomycetes</taxon>
        <taxon>Mycobacteriales</taxon>
        <taxon>Mycobacteriaceae</taxon>
        <taxon>Mycolicibacterium</taxon>
    </lineage>
</organism>
<accession>A0A6S6P3B5</accession>
<dbReference type="RefSeq" id="WP_185293926.1">
    <property type="nucleotide sequence ID" value="NZ_AP023287.1"/>
</dbReference>
<reference evidence="4 5" key="1">
    <citation type="submission" date="2020-07" db="EMBL/GenBank/DDBJ databases">
        <title>Complete genome sequence of Mycolicibacterium litorale like strain isolated from cardiac implantable electronic device infection.</title>
        <authorList>
            <person name="Fukano H."/>
            <person name="Miyama H."/>
            <person name="Hoshino Y."/>
        </authorList>
    </citation>
    <scope>NUCLEOTIDE SEQUENCE [LARGE SCALE GENOMIC DNA]</scope>
    <source>
        <strain evidence="4 5">NIIDNTM18</strain>
    </source>
</reference>
<dbReference type="EMBL" id="AP023287">
    <property type="protein sequence ID" value="BCI50878.1"/>
    <property type="molecule type" value="Genomic_DNA"/>
</dbReference>
<evidence type="ECO:0000313" key="4">
    <source>
        <dbReference type="EMBL" id="BCI50878.1"/>
    </source>
</evidence>
<feature type="compositionally biased region" description="Low complexity" evidence="1">
    <location>
        <begin position="130"/>
        <end position="144"/>
    </location>
</feature>
<gene>
    <name evidence="4" type="ORF">NIIDNTM18_01560</name>
</gene>
<protein>
    <recommendedName>
        <fullName evidence="3">Protein-glutamine gamma-glutamyltransferase-like C-terminal domain-containing protein</fullName>
    </recommendedName>
</protein>
<evidence type="ECO:0000313" key="5">
    <source>
        <dbReference type="Proteomes" id="UP000515734"/>
    </source>
</evidence>
<keyword evidence="2" id="KW-0472">Membrane</keyword>
<evidence type="ECO:0000256" key="2">
    <source>
        <dbReference type="SAM" id="Phobius"/>
    </source>
</evidence>
<proteinExistence type="predicted"/>
<feature type="transmembrane region" description="Helical" evidence="2">
    <location>
        <begin position="7"/>
        <end position="25"/>
    </location>
</feature>
<feature type="domain" description="Protein-glutamine gamma-glutamyltransferase-like C-terminal" evidence="3">
    <location>
        <begin position="235"/>
        <end position="304"/>
    </location>
</feature>
<evidence type="ECO:0000259" key="3">
    <source>
        <dbReference type="Pfam" id="PF13559"/>
    </source>
</evidence>